<accession>A0A3B0W8W2</accession>
<evidence type="ECO:0000313" key="1">
    <source>
        <dbReference type="EMBL" id="VAW48870.1"/>
    </source>
</evidence>
<dbReference type="EMBL" id="UOFB01000298">
    <property type="protein sequence ID" value="VAW48870.1"/>
    <property type="molecule type" value="Genomic_DNA"/>
</dbReference>
<dbReference type="AlphaFoldDB" id="A0A3B0W8W2"/>
<gene>
    <name evidence="1" type="ORF">MNBD_GAMMA04-1717</name>
</gene>
<organism evidence="1">
    <name type="scientific">hydrothermal vent metagenome</name>
    <dbReference type="NCBI Taxonomy" id="652676"/>
    <lineage>
        <taxon>unclassified sequences</taxon>
        <taxon>metagenomes</taxon>
        <taxon>ecological metagenomes</taxon>
    </lineage>
</organism>
<proteinExistence type="predicted"/>
<reference evidence="1" key="1">
    <citation type="submission" date="2018-06" db="EMBL/GenBank/DDBJ databases">
        <authorList>
            <person name="Zhirakovskaya E."/>
        </authorList>
    </citation>
    <scope>NUCLEOTIDE SEQUENCE</scope>
</reference>
<name>A0A3B0W8W2_9ZZZZ</name>
<protein>
    <submittedName>
        <fullName evidence="1">Uncharacterized protein</fullName>
    </submittedName>
</protein>
<sequence>MGVDNVAYIRPIVFACSILFVSSCGAGVDTESKEVLDHLSKNILKATTSYGDRIGYCDKLVTSNDVPKLDREKLSSLNATRENILTAVAFLKFNNYFLCERDERLELTFYLETMESLKRELQVDPSSVEKLQSIISYPSRKELELELDYLKLPEPQRKYFESIIGNKPFDLMKVLELNKLMRE</sequence>